<feature type="transmembrane region" description="Helical" evidence="1">
    <location>
        <begin position="62"/>
        <end position="85"/>
    </location>
</feature>
<evidence type="ECO:0000313" key="3">
    <source>
        <dbReference type="Proteomes" id="UP000199181"/>
    </source>
</evidence>
<accession>A0A1I0LCG0</accession>
<dbReference type="AlphaFoldDB" id="A0A1I0LCG0"/>
<feature type="transmembrane region" description="Helical" evidence="1">
    <location>
        <begin position="97"/>
        <end position="120"/>
    </location>
</feature>
<reference evidence="3" key="1">
    <citation type="submission" date="2016-10" db="EMBL/GenBank/DDBJ databases">
        <authorList>
            <person name="Varghese N."/>
            <person name="Submissions S."/>
        </authorList>
    </citation>
    <scope>NUCLEOTIDE SEQUENCE [LARGE SCALE GENOMIC DNA]</scope>
    <source>
        <strain evidence="3">DSM 16858</strain>
    </source>
</reference>
<dbReference type="Proteomes" id="UP000199181">
    <property type="component" value="Unassembled WGS sequence"/>
</dbReference>
<keyword evidence="3" id="KW-1185">Reference proteome</keyword>
<sequence>MAEIVEKSRVEMVPTAPFKLSWGAILGGTFVALGVWILLYALGLALGLSSVDPGDPGSVRSAGIGTGIWSLIAPLIALFVGGMVASRTSGIMDKAGGALHGAVLWGLTTLAGIIVMGMLISSLMGTVLNVGKAAVGATGAAVAGAVSQGNEAGDLAGSLGLDMNDALAPINRKLQQDGKPAITANQLQAATRDVLNTSLRQGRLDRETLVSSIAQQTSLSQADAQDIANRIEAQWTQVQGKASQLGQQVQQGALKAADTTGRVFWGLFAVLLLGLVSSVLGATLGVSKHQRIHAGMNVISPMGPRREVYP</sequence>
<feature type="transmembrane region" description="Helical" evidence="1">
    <location>
        <begin position="20"/>
        <end position="42"/>
    </location>
</feature>
<evidence type="ECO:0008006" key="4">
    <source>
        <dbReference type="Google" id="ProtNLM"/>
    </source>
</evidence>
<dbReference type="EMBL" id="FOIJ01000025">
    <property type="protein sequence ID" value="SEU37836.1"/>
    <property type="molecule type" value="Genomic_DNA"/>
</dbReference>
<keyword evidence="1" id="KW-0812">Transmembrane</keyword>
<gene>
    <name evidence="2" type="ORF">SAMN05443639_1257</name>
</gene>
<protein>
    <recommendedName>
        <fullName evidence="4">PhnA-like protein</fullName>
    </recommendedName>
</protein>
<keyword evidence="1" id="KW-0472">Membrane</keyword>
<dbReference type="RefSeq" id="WP_093525920.1">
    <property type="nucleotide sequence ID" value="NZ_FOIJ01000025.1"/>
</dbReference>
<evidence type="ECO:0000313" key="2">
    <source>
        <dbReference type="EMBL" id="SEU37836.1"/>
    </source>
</evidence>
<organism evidence="2 3">
    <name type="scientific">Stigmatella erecta</name>
    <dbReference type="NCBI Taxonomy" id="83460"/>
    <lineage>
        <taxon>Bacteria</taxon>
        <taxon>Pseudomonadati</taxon>
        <taxon>Myxococcota</taxon>
        <taxon>Myxococcia</taxon>
        <taxon>Myxococcales</taxon>
        <taxon>Cystobacterineae</taxon>
        <taxon>Archangiaceae</taxon>
        <taxon>Stigmatella</taxon>
    </lineage>
</organism>
<keyword evidence="1" id="KW-1133">Transmembrane helix</keyword>
<proteinExistence type="predicted"/>
<feature type="transmembrane region" description="Helical" evidence="1">
    <location>
        <begin position="263"/>
        <end position="286"/>
    </location>
</feature>
<evidence type="ECO:0000256" key="1">
    <source>
        <dbReference type="SAM" id="Phobius"/>
    </source>
</evidence>
<name>A0A1I0LCG0_9BACT</name>